<evidence type="ECO:0000256" key="1">
    <source>
        <dbReference type="SAM" id="Coils"/>
    </source>
</evidence>
<feature type="coiled-coil region" evidence="1">
    <location>
        <begin position="17"/>
        <end position="54"/>
    </location>
</feature>
<proteinExistence type="predicted"/>
<evidence type="ECO:0000313" key="2">
    <source>
        <dbReference type="EMBL" id="QOR60557.1"/>
    </source>
</evidence>
<protein>
    <submittedName>
        <fullName evidence="2">Uncharacterized protein</fullName>
    </submittedName>
</protein>
<sequence>MENFETEWKNIVRTIKINATVEEREKIEKLKKLLKEACEEKTEYAKEVSFLREKVFGLERNIKILETMNCLDNGN</sequence>
<dbReference type="EMBL" id="MK522038">
    <property type="protein sequence ID" value="QOR60557.1"/>
    <property type="molecule type" value="Genomic_DNA"/>
</dbReference>
<keyword evidence="1" id="KW-0175">Coiled coil</keyword>
<name>A0A7S6SWF2_9PHYC</name>
<organism evidence="2">
    <name type="scientific">Bathycoccus sp. RCC716 virus 2</name>
    <dbReference type="NCBI Taxonomy" id="2530039"/>
    <lineage>
        <taxon>Viruses</taxon>
        <taxon>Varidnaviria</taxon>
        <taxon>Bamfordvirae</taxon>
        <taxon>Nucleocytoviricota</taxon>
        <taxon>Megaviricetes</taxon>
        <taxon>Algavirales</taxon>
        <taxon>Phycodnaviridae</taxon>
        <taxon>Prasinovirus</taxon>
    </lineage>
</organism>
<accession>A0A7S6SWF2</accession>
<reference evidence="2" key="1">
    <citation type="submission" date="2019-02" db="EMBL/GenBank/DDBJ databases">
        <authorList>
            <person name="Bachy C."/>
            <person name="Yung C.-M."/>
            <person name="Roux S."/>
            <person name="Sullivan M.B."/>
            <person name="Worden A.Z."/>
        </authorList>
    </citation>
    <scope>NUCLEOTIDE SEQUENCE</scope>
    <source>
        <strain evidence="2">BII-V2</strain>
    </source>
</reference>